<dbReference type="InterPro" id="IPR043740">
    <property type="entry name" value="DUF5685"/>
</dbReference>
<dbReference type="EMBL" id="JBHSDL010000007">
    <property type="protein sequence ID" value="MFC4374060.1"/>
    <property type="molecule type" value="Genomic_DNA"/>
</dbReference>
<protein>
    <submittedName>
        <fullName evidence="2">DUF5685 family protein</fullName>
    </submittedName>
</protein>
<dbReference type="Pfam" id="PF18937">
    <property type="entry name" value="DUF5685"/>
    <property type="match status" value="1"/>
</dbReference>
<gene>
    <name evidence="2" type="ORF">ACFO5K_08070</name>
</gene>
<name>A0ABV8VH92_9NOCA</name>
<proteinExistence type="predicted"/>
<evidence type="ECO:0000313" key="2">
    <source>
        <dbReference type="EMBL" id="MFC4374060.1"/>
    </source>
</evidence>
<organism evidence="2 3">
    <name type="scientific">Nocardia halotolerans</name>
    <dbReference type="NCBI Taxonomy" id="1755878"/>
    <lineage>
        <taxon>Bacteria</taxon>
        <taxon>Bacillati</taxon>
        <taxon>Actinomycetota</taxon>
        <taxon>Actinomycetes</taxon>
        <taxon>Mycobacteriales</taxon>
        <taxon>Nocardiaceae</taxon>
        <taxon>Nocardia</taxon>
    </lineage>
</organism>
<accession>A0ABV8VH92</accession>
<reference evidence="3" key="1">
    <citation type="journal article" date="2019" name="Int. J. Syst. Evol. Microbiol.">
        <title>The Global Catalogue of Microorganisms (GCM) 10K type strain sequencing project: providing services to taxonomists for standard genome sequencing and annotation.</title>
        <authorList>
            <consortium name="The Broad Institute Genomics Platform"/>
            <consortium name="The Broad Institute Genome Sequencing Center for Infectious Disease"/>
            <person name="Wu L."/>
            <person name="Ma J."/>
        </authorList>
    </citation>
    <scope>NUCLEOTIDE SEQUENCE [LARGE SCALE GENOMIC DNA]</scope>
    <source>
        <strain evidence="3">IBRC-M 10490</strain>
    </source>
</reference>
<keyword evidence="3" id="KW-1185">Reference proteome</keyword>
<comment type="caution">
    <text evidence="2">The sequence shown here is derived from an EMBL/GenBank/DDBJ whole genome shotgun (WGS) entry which is preliminary data.</text>
</comment>
<dbReference type="Proteomes" id="UP001595844">
    <property type="component" value="Unassembled WGS sequence"/>
</dbReference>
<feature type="region of interest" description="Disordered" evidence="1">
    <location>
        <begin position="159"/>
        <end position="179"/>
    </location>
</feature>
<sequence>MFGVLRPCAHGAEKYGIDPGQWQAHMCGLCLGLRDGHGQLARAATNTDAIVLSVLTEAQADGPGSRTTAGPCPLRGMRRASVVDANAPGVQLAATASLLLGAAKIGDHVDDGDAAGFARGPMRKVSGNWAARAQRQGARIGLDVRPMLAAIASQATLERRAADTESAGAEPGRNGADSAERLLQSPTLPGRRQADSARPGEALDVLTGPTQLCAATLFGHTATLAGRPENVAALQEIGRHVGRIAHLADAIEDLEHDRARGRFNPLDATGTDLPRAYELVRESESEIRRAAAATALDQLPAVRWALLDPLAGLLRSLGRGLGLVAAHTCRSEHSPLPGFDKPTERPGPLRATGQFLGVYCTGAACCVDHTNPCSGRRKKAWRKKCGEWCDCCGNGCDCCGDSCCCDC</sequence>
<evidence type="ECO:0000256" key="1">
    <source>
        <dbReference type="SAM" id="MobiDB-lite"/>
    </source>
</evidence>
<evidence type="ECO:0000313" key="3">
    <source>
        <dbReference type="Proteomes" id="UP001595844"/>
    </source>
</evidence>